<feature type="transmembrane region" description="Helical" evidence="1">
    <location>
        <begin position="44"/>
        <end position="62"/>
    </location>
</feature>
<sequence length="72" mass="8157">MTDPRPSLRKPFGVLLLIVLLAIYTVLAVAVAEPVTRLPVLVQLPVWILLGIAWVFPARPLVRWIETGRFRK</sequence>
<feature type="transmembrane region" description="Helical" evidence="1">
    <location>
        <begin position="12"/>
        <end position="32"/>
    </location>
</feature>
<dbReference type="Pfam" id="PF11003">
    <property type="entry name" value="DUF2842"/>
    <property type="match status" value="1"/>
</dbReference>
<dbReference type="InterPro" id="IPR021265">
    <property type="entry name" value="DUF2842"/>
</dbReference>
<evidence type="ECO:0000313" key="2">
    <source>
        <dbReference type="EMBL" id="MBB4630422.1"/>
    </source>
</evidence>
<reference evidence="2 3" key="1">
    <citation type="submission" date="2020-08" db="EMBL/GenBank/DDBJ databases">
        <title>Genomic Encyclopedia of Type Strains, Phase IV (KMG-IV): sequencing the most valuable type-strain genomes for metagenomic binning, comparative biology and taxonomic classification.</title>
        <authorList>
            <person name="Goeker M."/>
        </authorList>
    </citation>
    <scope>NUCLEOTIDE SEQUENCE [LARGE SCALE GENOMIC DNA]</scope>
    <source>
        <strain evidence="2 3">DSM 17328</strain>
    </source>
</reference>
<dbReference type="AlphaFoldDB" id="A0A7W7AZV0"/>
<comment type="caution">
    <text evidence="2">The sequence shown here is derived from an EMBL/GenBank/DDBJ whole genome shotgun (WGS) entry which is preliminary data.</text>
</comment>
<keyword evidence="1" id="KW-1133">Transmembrane helix</keyword>
<gene>
    <name evidence="2" type="ORF">GGQ98_000023</name>
</gene>
<accession>A0A7W7AZV0</accession>
<keyword evidence="1" id="KW-0472">Membrane</keyword>
<protein>
    <submittedName>
        <fullName evidence="2">Multidrug efflux pump subunit AcrB</fullName>
    </submittedName>
</protein>
<proteinExistence type="predicted"/>
<dbReference type="RefSeq" id="WP_184063282.1">
    <property type="nucleotide sequence ID" value="NZ_JACHNZ010000001.1"/>
</dbReference>
<dbReference type="Proteomes" id="UP000566324">
    <property type="component" value="Unassembled WGS sequence"/>
</dbReference>
<keyword evidence="3" id="KW-1185">Reference proteome</keyword>
<dbReference type="EMBL" id="JACHNZ010000001">
    <property type="protein sequence ID" value="MBB4630422.1"/>
    <property type="molecule type" value="Genomic_DNA"/>
</dbReference>
<keyword evidence="1" id="KW-0812">Transmembrane</keyword>
<name>A0A7W7AZV0_9SPHN</name>
<evidence type="ECO:0000313" key="3">
    <source>
        <dbReference type="Proteomes" id="UP000566324"/>
    </source>
</evidence>
<evidence type="ECO:0000256" key="1">
    <source>
        <dbReference type="SAM" id="Phobius"/>
    </source>
</evidence>
<organism evidence="2 3">
    <name type="scientific">Sphingosinicella soli</name>
    <dbReference type="NCBI Taxonomy" id="333708"/>
    <lineage>
        <taxon>Bacteria</taxon>
        <taxon>Pseudomonadati</taxon>
        <taxon>Pseudomonadota</taxon>
        <taxon>Alphaproteobacteria</taxon>
        <taxon>Sphingomonadales</taxon>
        <taxon>Sphingosinicellaceae</taxon>
        <taxon>Sphingosinicella</taxon>
    </lineage>
</organism>